<protein>
    <submittedName>
        <fullName evidence="2">Hypothetical_protein</fullName>
    </submittedName>
</protein>
<reference evidence="1" key="1">
    <citation type="submission" date="2023-06" db="EMBL/GenBank/DDBJ databases">
        <authorList>
            <person name="Kurt Z."/>
        </authorList>
    </citation>
    <scope>NUCLEOTIDE SEQUENCE</scope>
</reference>
<accession>A0AA86PMR5</accession>
<evidence type="ECO:0000313" key="1">
    <source>
        <dbReference type="EMBL" id="CAI9941453.1"/>
    </source>
</evidence>
<name>A0AA86PMR5_9EUKA</name>
<organism evidence="1">
    <name type="scientific">Hexamita inflata</name>
    <dbReference type="NCBI Taxonomy" id="28002"/>
    <lineage>
        <taxon>Eukaryota</taxon>
        <taxon>Metamonada</taxon>
        <taxon>Diplomonadida</taxon>
        <taxon>Hexamitidae</taxon>
        <taxon>Hexamitinae</taxon>
        <taxon>Hexamita</taxon>
    </lineage>
</organism>
<evidence type="ECO:0000313" key="2">
    <source>
        <dbReference type="EMBL" id="CAL6025449.1"/>
    </source>
</evidence>
<evidence type="ECO:0000313" key="3">
    <source>
        <dbReference type="Proteomes" id="UP001642409"/>
    </source>
</evidence>
<comment type="caution">
    <text evidence="1">The sequence shown here is derived from an EMBL/GenBank/DDBJ whole genome shotgun (WGS) entry which is preliminary data.</text>
</comment>
<reference evidence="2 3" key="2">
    <citation type="submission" date="2024-07" db="EMBL/GenBank/DDBJ databases">
        <authorList>
            <person name="Akdeniz Z."/>
        </authorList>
    </citation>
    <scope>NUCLEOTIDE SEQUENCE [LARGE SCALE GENOMIC DNA]</scope>
</reference>
<dbReference type="EMBL" id="CATOUU010000694">
    <property type="protein sequence ID" value="CAI9941453.1"/>
    <property type="molecule type" value="Genomic_DNA"/>
</dbReference>
<dbReference type="Proteomes" id="UP001642409">
    <property type="component" value="Unassembled WGS sequence"/>
</dbReference>
<proteinExistence type="predicted"/>
<keyword evidence="3" id="KW-1185">Reference proteome</keyword>
<sequence>MKKLQSLQLQKFPLLNHLSITHKSARYGEFITPKLVNCTVDAFKNCKISNIKPLNNKENDTLSLPRLEQACETIDEIFEFDPNQLKNIFNKFLVNVDVNQDLLDCSNLIRKSIQQVKMFSHRLDELFLLTTTQSNTMDLLSNKQNSMKQIYIEQK</sequence>
<dbReference type="EMBL" id="CAXDID020000099">
    <property type="protein sequence ID" value="CAL6025449.1"/>
    <property type="molecule type" value="Genomic_DNA"/>
</dbReference>
<gene>
    <name evidence="1" type="ORF">HINF_LOCUS29098</name>
    <name evidence="2" type="ORF">HINF_LOCUS30287</name>
</gene>
<dbReference type="AlphaFoldDB" id="A0AA86PMR5"/>